<evidence type="ECO:0000313" key="2">
    <source>
        <dbReference type="EMBL" id="CAF87073.1"/>
    </source>
</evidence>
<dbReference type="PANTHER" id="PTHR45913:SF19">
    <property type="entry name" value="LOW QUALITY PROTEIN: ZINC FINGER BED DOMAIN-CONTAINING PROTEIN 5-LIKE"/>
    <property type="match status" value="1"/>
</dbReference>
<dbReference type="GO" id="GO:0046983">
    <property type="term" value="F:protein dimerization activity"/>
    <property type="evidence" value="ECO:0007669"/>
    <property type="project" value="InterPro"/>
</dbReference>
<dbReference type="AlphaFoldDB" id="Q4TJ59"/>
<gene>
    <name evidence="2" type="ORF">GSTENG00004367001</name>
</gene>
<dbReference type="InterPro" id="IPR008906">
    <property type="entry name" value="HATC_C_dom"/>
</dbReference>
<dbReference type="PANTHER" id="PTHR45913">
    <property type="entry name" value="EPM2A-INTERACTING PROTEIN 1"/>
    <property type="match status" value="1"/>
</dbReference>
<evidence type="ECO:0000259" key="1">
    <source>
        <dbReference type="Pfam" id="PF05699"/>
    </source>
</evidence>
<dbReference type="EMBL" id="CAAE01000617">
    <property type="protein sequence ID" value="CAF87073.1"/>
    <property type="molecule type" value="Genomic_DNA"/>
</dbReference>
<comment type="caution">
    <text evidence="2">The sequence shown here is derived from an EMBL/GenBank/DDBJ whole genome shotgun (WGS) entry which is preliminary data.</text>
</comment>
<proteinExistence type="predicted"/>
<name>Q4TJ59_TETNG</name>
<protein>
    <submittedName>
        <fullName evidence="2">(spotted green pufferfish) hypothetical protein</fullName>
    </submittedName>
</protein>
<reference evidence="2" key="1">
    <citation type="journal article" date="2004" name="Nature">
        <title>Genome duplication in the teleost fish Tetraodon nigroviridis reveals the early vertebrate proto-karyotype.</title>
        <authorList>
            <person name="Jaillon O."/>
            <person name="Aury J.-M."/>
            <person name="Brunet F."/>
            <person name="Petit J.-L."/>
            <person name="Stange-Thomann N."/>
            <person name="Mauceli E."/>
            <person name="Bouneau L."/>
            <person name="Fischer C."/>
            <person name="Ozouf-Costaz C."/>
            <person name="Bernot A."/>
            <person name="Nicaud S."/>
            <person name="Jaffe D."/>
            <person name="Fisher S."/>
            <person name="Lutfalla G."/>
            <person name="Dossat C."/>
            <person name="Segurens B."/>
            <person name="Dasilva C."/>
            <person name="Salanoubat M."/>
            <person name="Levy M."/>
            <person name="Boudet N."/>
            <person name="Castellano S."/>
            <person name="Anthouard V."/>
            <person name="Jubin C."/>
            <person name="Castelli V."/>
            <person name="Katinka M."/>
            <person name="Vacherie B."/>
            <person name="Biemont C."/>
            <person name="Skalli Z."/>
            <person name="Cattolico L."/>
            <person name="Poulain J."/>
            <person name="De Berardinis V."/>
            <person name="Cruaud C."/>
            <person name="Duprat S."/>
            <person name="Brottier P."/>
            <person name="Coutanceau J.-P."/>
            <person name="Gouzy J."/>
            <person name="Parra G."/>
            <person name="Lardier G."/>
            <person name="Chapple C."/>
            <person name="McKernan K.J."/>
            <person name="McEwan P."/>
            <person name="Bosak S."/>
            <person name="Kellis M."/>
            <person name="Volff J.-N."/>
            <person name="Guigo R."/>
            <person name="Zody M.C."/>
            <person name="Mesirov J."/>
            <person name="Lindblad-Toh K."/>
            <person name="Birren B."/>
            <person name="Nusbaum C."/>
            <person name="Kahn D."/>
            <person name="Robinson-Rechavi M."/>
            <person name="Laudet V."/>
            <person name="Schachter V."/>
            <person name="Quetier F."/>
            <person name="Saurin W."/>
            <person name="Scarpelli C."/>
            <person name="Wincker P."/>
            <person name="Lander E.S."/>
            <person name="Weissenbach J."/>
            <person name="Roest Crollius H."/>
        </authorList>
    </citation>
    <scope>NUCLEOTIDE SEQUENCE [LARGE SCALE GENOMIC DNA]</scope>
</reference>
<feature type="non-terminal residue" evidence="2">
    <location>
        <position position="1"/>
    </location>
</feature>
<sequence length="91" mass="10114">SELHSNHALEMQFESKTLEEYWCSAIVSFPGLCETALAVLIPFATTWLCESGFSTLLSIKTKSRNCLNAQADVRAAISNIVPCFERLISMK</sequence>
<dbReference type="KEGG" id="tng:GSTEN00004367G001"/>
<dbReference type="OrthoDB" id="6144063at2759"/>
<feature type="non-terminal residue" evidence="2">
    <location>
        <position position="91"/>
    </location>
</feature>
<reference evidence="2" key="2">
    <citation type="submission" date="2004-02" db="EMBL/GenBank/DDBJ databases">
        <authorList>
            <consortium name="Genoscope"/>
            <consortium name="Whitehead Institute Centre for Genome Research"/>
        </authorList>
    </citation>
    <scope>NUCLEOTIDE SEQUENCE</scope>
</reference>
<accession>Q4TJ59</accession>
<organism evidence="2">
    <name type="scientific">Tetraodon nigroviridis</name>
    <name type="common">Spotted green pufferfish</name>
    <name type="synonym">Chelonodon nigroviridis</name>
    <dbReference type="NCBI Taxonomy" id="99883"/>
    <lineage>
        <taxon>Eukaryota</taxon>
        <taxon>Metazoa</taxon>
        <taxon>Chordata</taxon>
        <taxon>Craniata</taxon>
        <taxon>Vertebrata</taxon>
        <taxon>Euteleostomi</taxon>
        <taxon>Actinopterygii</taxon>
        <taxon>Neopterygii</taxon>
        <taxon>Teleostei</taxon>
        <taxon>Neoteleostei</taxon>
        <taxon>Acanthomorphata</taxon>
        <taxon>Eupercaria</taxon>
        <taxon>Tetraodontiformes</taxon>
        <taxon>Tetradontoidea</taxon>
        <taxon>Tetraodontidae</taxon>
        <taxon>Tetraodon</taxon>
    </lineage>
</organism>
<dbReference type="Pfam" id="PF05699">
    <property type="entry name" value="Dimer_Tnp_hAT"/>
    <property type="match status" value="1"/>
</dbReference>
<feature type="domain" description="HAT C-terminal dimerisation" evidence="1">
    <location>
        <begin position="18"/>
        <end position="70"/>
    </location>
</feature>